<dbReference type="AlphaFoldDB" id="A0A699R0K0"/>
<evidence type="ECO:0000313" key="1">
    <source>
        <dbReference type="EMBL" id="GFC80899.1"/>
    </source>
</evidence>
<feature type="non-terminal residue" evidence="1">
    <location>
        <position position="1"/>
    </location>
</feature>
<sequence>RVSKTCSWWYLKFTPSGYNWKPKSKIGNVNSNVSMPLGNASRTANVLDPQTSRCSNVSNTPLSSNSFTARRDYHIHRRLWVLKAHAGKSQAFN</sequence>
<organism evidence="1">
    <name type="scientific">Tanacetum cinerariifolium</name>
    <name type="common">Dalmatian daisy</name>
    <name type="synonym">Chrysanthemum cinerariifolium</name>
    <dbReference type="NCBI Taxonomy" id="118510"/>
    <lineage>
        <taxon>Eukaryota</taxon>
        <taxon>Viridiplantae</taxon>
        <taxon>Streptophyta</taxon>
        <taxon>Embryophyta</taxon>
        <taxon>Tracheophyta</taxon>
        <taxon>Spermatophyta</taxon>
        <taxon>Magnoliopsida</taxon>
        <taxon>eudicotyledons</taxon>
        <taxon>Gunneridae</taxon>
        <taxon>Pentapetalae</taxon>
        <taxon>asterids</taxon>
        <taxon>campanulids</taxon>
        <taxon>Asterales</taxon>
        <taxon>Asteraceae</taxon>
        <taxon>Asteroideae</taxon>
        <taxon>Anthemideae</taxon>
        <taxon>Anthemidinae</taxon>
        <taxon>Tanacetum</taxon>
    </lineage>
</organism>
<protein>
    <submittedName>
        <fullName evidence="1">Uncharacterized protein</fullName>
    </submittedName>
</protein>
<comment type="caution">
    <text evidence="1">The sequence shown here is derived from an EMBL/GenBank/DDBJ whole genome shotgun (WGS) entry which is preliminary data.</text>
</comment>
<dbReference type="EMBL" id="BKCJ011077246">
    <property type="protein sequence ID" value="GFC80899.1"/>
    <property type="molecule type" value="Genomic_DNA"/>
</dbReference>
<gene>
    <name evidence="1" type="ORF">Tci_852869</name>
</gene>
<name>A0A699R0K0_TANCI</name>
<accession>A0A699R0K0</accession>
<proteinExistence type="predicted"/>
<reference evidence="1" key="1">
    <citation type="journal article" date="2019" name="Sci. Rep.">
        <title>Draft genome of Tanacetum cinerariifolium, the natural source of mosquito coil.</title>
        <authorList>
            <person name="Yamashiro T."/>
            <person name="Shiraishi A."/>
            <person name="Satake H."/>
            <person name="Nakayama K."/>
        </authorList>
    </citation>
    <scope>NUCLEOTIDE SEQUENCE</scope>
</reference>